<evidence type="ECO:0000256" key="11">
    <source>
        <dbReference type="ARBA" id="ARBA00022917"/>
    </source>
</evidence>
<dbReference type="Pfam" id="PF19302">
    <property type="entry name" value="DUF5915"/>
    <property type="match status" value="1"/>
</dbReference>
<dbReference type="PANTHER" id="PTHR42780">
    <property type="entry name" value="SOLEUCYL-TRNA SYNTHETASE"/>
    <property type="match status" value="1"/>
</dbReference>
<comment type="subunit">
    <text evidence="4 15">Monomer.</text>
</comment>
<comment type="catalytic activity">
    <reaction evidence="14 15">
        <text>tRNA(Ile) + L-isoleucine + ATP = L-isoleucyl-tRNA(Ile) + AMP + diphosphate</text>
        <dbReference type="Rhea" id="RHEA:11060"/>
        <dbReference type="Rhea" id="RHEA-COMP:9666"/>
        <dbReference type="Rhea" id="RHEA-COMP:9695"/>
        <dbReference type="ChEBI" id="CHEBI:30616"/>
        <dbReference type="ChEBI" id="CHEBI:33019"/>
        <dbReference type="ChEBI" id="CHEBI:58045"/>
        <dbReference type="ChEBI" id="CHEBI:78442"/>
        <dbReference type="ChEBI" id="CHEBI:78528"/>
        <dbReference type="ChEBI" id="CHEBI:456215"/>
        <dbReference type="EC" id="6.1.1.5"/>
    </reaction>
</comment>
<evidence type="ECO:0000256" key="10">
    <source>
        <dbReference type="ARBA" id="ARBA00022840"/>
    </source>
</evidence>
<dbReference type="Gene3D" id="1.10.730.10">
    <property type="entry name" value="Isoleucyl-tRNA Synthetase, Domain 1"/>
    <property type="match status" value="1"/>
</dbReference>
<dbReference type="InterPro" id="IPR009080">
    <property type="entry name" value="tRNAsynth_Ia_anticodon-bd"/>
</dbReference>
<evidence type="ECO:0000256" key="6">
    <source>
        <dbReference type="ARBA" id="ARBA00022598"/>
    </source>
</evidence>
<dbReference type="PANTHER" id="PTHR42780:SF1">
    <property type="entry name" value="ISOLEUCINE--TRNA LIGASE, CYTOPLASMIC"/>
    <property type="match status" value="1"/>
</dbReference>
<dbReference type="Pfam" id="PF00133">
    <property type="entry name" value="tRNA-synt_1"/>
    <property type="match status" value="1"/>
</dbReference>
<evidence type="ECO:0000256" key="1">
    <source>
        <dbReference type="ARBA" id="ARBA00001947"/>
    </source>
</evidence>
<protein>
    <recommendedName>
        <fullName evidence="15">Isoleucine--tRNA ligase</fullName>
        <ecNumber evidence="15">6.1.1.5</ecNumber>
    </recommendedName>
    <alternativeName>
        <fullName evidence="15">Isoleucyl-tRNA synthetase</fullName>
        <shortName evidence="15">IleRS</shortName>
    </alternativeName>
</protein>
<reference evidence="19 20" key="1">
    <citation type="submission" date="2016-05" db="EMBL/GenBank/DDBJ databases">
        <title>Chromosome and linear plasmid sequence of a 2015 human isolate of tick-borne relapsing fever spirochete, Borrelia turicatae.</title>
        <authorList>
            <person name="Kingry L.C."/>
            <person name="Dhwani B."/>
            <person name="Replogle A."/>
            <person name="Sexton C."/>
            <person name="Rowe L."/>
            <person name="Stermole B.M."/>
            <person name="Christensen A.M."/>
            <person name="Schriefer M.E."/>
        </authorList>
    </citation>
    <scope>NUCLEOTIDE SEQUENCE [LARGE SCALE GENOMIC DNA]</scope>
    <source>
        <strain evidence="19 20">BTE5EL</strain>
    </source>
</reference>
<evidence type="ECO:0000256" key="14">
    <source>
        <dbReference type="ARBA" id="ARBA00048359"/>
    </source>
</evidence>
<accession>A0A172XCK7</accession>
<gene>
    <name evidence="15" type="primary">ileS</name>
    <name evidence="19" type="ORF">A7978_04230</name>
</gene>
<keyword evidence="7 15" id="KW-0479">Metal-binding</keyword>
<dbReference type="GO" id="GO:0005524">
    <property type="term" value="F:ATP binding"/>
    <property type="evidence" value="ECO:0007669"/>
    <property type="project" value="UniProtKB-UniRule"/>
</dbReference>
<feature type="domain" description="Aminoacyl-tRNA synthetase class Ia" evidence="17">
    <location>
        <begin position="18"/>
        <end position="630"/>
    </location>
</feature>
<dbReference type="FunFam" id="3.40.50.620:FF:000133">
    <property type="entry name" value="Isoleucyl-tRNA synthetase, cytoplasmic"/>
    <property type="match status" value="1"/>
</dbReference>
<evidence type="ECO:0000256" key="8">
    <source>
        <dbReference type="ARBA" id="ARBA00022741"/>
    </source>
</evidence>
<feature type="short sequence motif" description="'KMSKS' region" evidence="15">
    <location>
        <begin position="594"/>
        <end position="598"/>
    </location>
</feature>
<name>A0A172XCK7_BORTU</name>
<dbReference type="CDD" id="cd07961">
    <property type="entry name" value="Anticodon_Ia_Ile_ABEc"/>
    <property type="match status" value="1"/>
</dbReference>
<evidence type="ECO:0000256" key="2">
    <source>
        <dbReference type="ARBA" id="ARBA00004496"/>
    </source>
</evidence>
<keyword evidence="8 15" id="KW-0547">Nucleotide-binding</keyword>
<evidence type="ECO:0000259" key="17">
    <source>
        <dbReference type="Pfam" id="PF00133"/>
    </source>
</evidence>
<keyword evidence="9 15" id="KW-0862">Zinc</keyword>
<comment type="function">
    <text evidence="13 15">Catalyzes the attachment of isoleucine to tRNA(Ile). As IleRS can inadvertently accommodate and process structurally similar amino acids such as valine, to avoid such errors it has two additional distinct tRNA(Ile)-dependent editing activities. One activity is designated as 'pretransfer' editing and involves the hydrolysis of activated Val-AMP. The other activity is designated 'posttransfer' editing and involves deacylation of mischarged Val-tRNA(Ile).</text>
</comment>
<dbReference type="CDD" id="cd00818">
    <property type="entry name" value="IleRS_core"/>
    <property type="match status" value="1"/>
</dbReference>
<dbReference type="GO" id="GO:0008270">
    <property type="term" value="F:zinc ion binding"/>
    <property type="evidence" value="ECO:0007669"/>
    <property type="project" value="UniProtKB-UniRule"/>
</dbReference>
<keyword evidence="12 15" id="KW-0030">Aminoacyl-tRNA synthetase</keyword>
<keyword evidence="10 15" id="KW-0067">ATP-binding</keyword>
<evidence type="ECO:0000256" key="5">
    <source>
        <dbReference type="ARBA" id="ARBA00022490"/>
    </source>
</evidence>
<dbReference type="AlphaFoldDB" id="A0A172XCK7"/>
<dbReference type="GO" id="GO:0000049">
    <property type="term" value="F:tRNA binding"/>
    <property type="evidence" value="ECO:0007669"/>
    <property type="project" value="InterPro"/>
</dbReference>
<feature type="binding site" evidence="15">
    <location>
        <position position="597"/>
    </location>
    <ligand>
        <name>ATP</name>
        <dbReference type="ChEBI" id="CHEBI:30616"/>
    </ligand>
</feature>
<dbReference type="InterPro" id="IPR033709">
    <property type="entry name" value="Anticodon_Ile_ABEc"/>
</dbReference>
<dbReference type="Proteomes" id="UP000264231">
    <property type="component" value="Chromosome"/>
</dbReference>
<evidence type="ECO:0000256" key="3">
    <source>
        <dbReference type="ARBA" id="ARBA00007078"/>
    </source>
</evidence>
<proteinExistence type="inferred from homology"/>
<keyword evidence="5 15" id="KW-0963">Cytoplasm</keyword>
<dbReference type="GO" id="GO:0002161">
    <property type="term" value="F:aminoacyl-tRNA deacylase activity"/>
    <property type="evidence" value="ECO:0007669"/>
    <property type="project" value="InterPro"/>
</dbReference>
<evidence type="ECO:0000256" key="9">
    <source>
        <dbReference type="ARBA" id="ARBA00022833"/>
    </source>
</evidence>
<organism evidence="19 20">
    <name type="scientific">Borrelia turicatae</name>
    <dbReference type="NCBI Taxonomy" id="142"/>
    <lineage>
        <taxon>Bacteria</taxon>
        <taxon>Pseudomonadati</taxon>
        <taxon>Spirochaetota</taxon>
        <taxon>Spirochaetia</taxon>
        <taxon>Spirochaetales</taxon>
        <taxon>Borreliaceae</taxon>
        <taxon>Borrelia</taxon>
    </lineage>
</organism>
<dbReference type="FunFam" id="3.40.50.620:FF:000063">
    <property type="entry name" value="Isoleucine--tRNA ligase"/>
    <property type="match status" value="1"/>
</dbReference>
<feature type="domain" description="Methionyl/Valyl/Leucyl/Isoleucyl-tRNA synthetase anticodon-binding" evidence="18">
    <location>
        <begin position="681"/>
        <end position="829"/>
    </location>
</feature>
<dbReference type="RefSeq" id="WP_119024296.1">
    <property type="nucleotide sequence ID" value="NZ_CP015629.1"/>
</dbReference>
<comment type="similarity">
    <text evidence="3 15">Belongs to the class-I aminoacyl-tRNA synthetase family. IleS type 2 subfamily.</text>
</comment>
<dbReference type="SUPFAM" id="SSF52374">
    <property type="entry name" value="Nucleotidylyl transferase"/>
    <property type="match status" value="1"/>
</dbReference>
<evidence type="ECO:0000256" key="13">
    <source>
        <dbReference type="ARBA" id="ARBA00025217"/>
    </source>
</evidence>
<evidence type="ECO:0000259" key="18">
    <source>
        <dbReference type="Pfam" id="PF08264"/>
    </source>
</evidence>
<dbReference type="GO" id="GO:0006428">
    <property type="term" value="P:isoleucyl-tRNA aminoacylation"/>
    <property type="evidence" value="ECO:0007669"/>
    <property type="project" value="UniProtKB-UniRule"/>
</dbReference>
<evidence type="ECO:0000313" key="19">
    <source>
        <dbReference type="EMBL" id="ANF34278.1"/>
    </source>
</evidence>
<evidence type="ECO:0000313" key="20">
    <source>
        <dbReference type="Proteomes" id="UP000264231"/>
    </source>
</evidence>
<dbReference type="InterPro" id="IPR023586">
    <property type="entry name" value="Ile-tRNA-ligase_type2"/>
</dbReference>
<dbReference type="InterPro" id="IPR002300">
    <property type="entry name" value="aa-tRNA-synth_Ia"/>
</dbReference>
<dbReference type="NCBIfam" id="TIGR00392">
    <property type="entry name" value="ileS"/>
    <property type="match status" value="1"/>
</dbReference>
<feature type="coiled-coil region" evidence="16">
    <location>
        <begin position="847"/>
        <end position="874"/>
    </location>
</feature>
<feature type="short sequence motif" description="'HIGH' region" evidence="15">
    <location>
        <begin position="48"/>
        <end position="58"/>
    </location>
</feature>
<dbReference type="Pfam" id="PF08264">
    <property type="entry name" value="Anticodon_1"/>
    <property type="match status" value="1"/>
</dbReference>
<dbReference type="EMBL" id="CP015629">
    <property type="protein sequence ID" value="ANF34278.1"/>
    <property type="molecule type" value="Genomic_DNA"/>
</dbReference>
<dbReference type="SUPFAM" id="SSF50677">
    <property type="entry name" value="ValRS/IleRS/LeuRS editing domain"/>
    <property type="match status" value="1"/>
</dbReference>
<dbReference type="HAMAP" id="MF_02003">
    <property type="entry name" value="Ile_tRNA_synth_type2"/>
    <property type="match status" value="1"/>
</dbReference>
<dbReference type="EC" id="6.1.1.5" evidence="15"/>
<comment type="domain">
    <text evidence="15">IleRS has two distinct active sites: one for aminoacylation and one for editing. The misactivated valine is translocated from the active site to the editing site, which sterically excludes the correctly activated isoleucine. The single editing site contains two valyl binding pockets, one specific for each substrate (Val-AMP or Val-tRNA(Ile)).</text>
</comment>
<sequence length="1044" mass="123059">MFKKVESKVNFPKIEERILKFWNDNKIFEKSIQQREGCEEFTFYDGPPFATGLPHFGHFVPNTIKDIIPRYKTMKGKRVKRYFGWDTHGLPVEYEVEKSLKISGRYEIEKYGIDKFNEECRKIVLRYTKEWQKTISRLGRWIDFENNYKTMDTTFMESVWWVFQTLYNKGLIYESYYVLPYSPKLATPLSNFEVNLGEYKEIHDPSLTIKFKIKDKNEYLLAWTTTPWTLPTNLGIAVGKDIDYSKIFDKEKDETFIIGTKRLNHYYKDEKAYTVIEQFKGEYIKGIEYEPIFNYFLNQRDKGAFKIHTAEYVTTDDGTGIVHIAPFGEEDYNILKNNTKTDMITPIDAECRFTNEVKDFEGLFVKDADNKIIEKLKSMNLLFKRENFLHRYPFCYRTNSPLIYRPISSWFVNIEAIKEKLIKSNEQINWMPSHLKKGRFGKWLENARDWAISRNRFWGNPIPVWICSKTGNKICIGSKEELERLSGQKVNDLHKDKVDKITWPSEYGGVYVRTSEVLDCWFESGSMPYASKHYPFKDKDNFHNIFPADFIAEGLDQTRGWFYTLTILGTALFENTAFKNVIVNGLVLSSDGRKMSKSLRNYTDPMEVINTFGADALRLYLVMSPVIRADDLKYSDDGVKDVLKNIIIPIWNAYSFFITYAIIDKFEPNNNINLHKTNILDKWIVSEIESLKKILNEEIDKYNLTKSIEELLAFIDKLNNWYIRRSRRRFWKSENDNDKIDAHETLYYVIKNLMLMLAPFIPFLTEEIYQNLKTKDEKESIHLNKYPQAIEKLINIDLEKKMNFIRKVVSIARALRASHNIKIRKPISTIYVVTKDQKEQQILNEMKEIILEEINAKEIKIKSNEEELVTYKAKANFRELGSKLGVNMKVGSLEIMKLTNEDILKIINGNKHIIKINENTYNITLKDIILERHERENLKIINEDSVTIGLDALITEELYLEGLSRELIRKVQNLRKENNFNVSDRIILYIDNSDILKKITNQFESYIKTETLTLKIEINKEKALTKVELDDEIFIKIGIKRWSN</sequence>
<dbReference type="SUPFAM" id="SSF47323">
    <property type="entry name" value="Anticodon-binding domain of a subclass of class I aminoacyl-tRNA synthetases"/>
    <property type="match status" value="2"/>
</dbReference>
<evidence type="ECO:0000256" key="15">
    <source>
        <dbReference type="HAMAP-Rule" id="MF_02003"/>
    </source>
</evidence>
<keyword evidence="6 15" id="KW-0436">Ligase</keyword>
<evidence type="ECO:0000256" key="12">
    <source>
        <dbReference type="ARBA" id="ARBA00023146"/>
    </source>
</evidence>
<evidence type="ECO:0000256" key="7">
    <source>
        <dbReference type="ARBA" id="ARBA00022723"/>
    </source>
</evidence>
<comment type="cofactor">
    <cofactor evidence="1 15">
        <name>Zn(2+)</name>
        <dbReference type="ChEBI" id="CHEBI:29105"/>
    </cofactor>
</comment>
<dbReference type="InterPro" id="IPR013155">
    <property type="entry name" value="M/V/L/I-tRNA-synth_anticd-bd"/>
</dbReference>
<dbReference type="Gene3D" id="3.40.50.620">
    <property type="entry name" value="HUPs"/>
    <property type="match status" value="2"/>
</dbReference>
<dbReference type="PRINTS" id="PR00984">
    <property type="entry name" value="TRNASYNTHILE"/>
</dbReference>
<dbReference type="InterPro" id="IPR009008">
    <property type="entry name" value="Val/Leu/Ile-tRNA-synth_edit"/>
</dbReference>
<dbReference type="GO" id="GO:0005737">
    <property type="term" value="C:cytoplasm"/>
    <property type="evidence" value="ECO:0007669"/>
    <property type="project" value="UniProtKB-SubCell"/>
</dbReference>
<keyword evidence="16" id="KW-0175">Coiled coil</keyword>
<evidence type="ECO:0000256" key="4">
    <source>
        <dbReference type="ARBA" id="ARBA00011245"/>
    </source>
</evidence>
<dbReference type="InterPro" id="IPR002301">
    <property type="entry name" value="Ile-tRNA-ligase"/>
</dbReference>
<keyword evidence="11 15" id="KW-0648">Protein biosynthesis</keyword>
<comment type="subcellular location">
    <subcellularLocation>
        <location evidence="2 15">Cytoplasm</location>
    </subcellularLocation>
</comment>
<dbReference type="GO" id="GO:0004822">
    <property type="term" value="F:isoleucine-tRNA ligase activity"/>
    <property type="evidence" value="ECO:0007669"/>
    <property type="project" value="UniProtKB-UniRule"/>
</dbReference>
<evidence type="ECO:0000256" key="16">
    <source>
        <dbReference type="SAM" id="Coils"/>
    </source>
</evidence>
<dbReference type="InterPro" id="IPR014729">
    <property type="entry name" value="Rossmann-like_a/b/a_fold"/>
</dbReference>